<dbReference type="AlphaFoldDB" id="A0A1G9CU84"/>
<keyword evidence="1" id="KW-0812">Transmembrane</keyword>
<feature type="transmembrane region" description="Helical" evidence="1">
    <location>
        <begin position="72"/>
        <end position="92"/>
    </location>
</feature>
<dbReference type="Proteomes" id="UP000199328">
    <property type="component" value="Unassembled WGS sequence"/>
</dbReference>
<gene>
    <name evidence="3" type="ORF">SAMN05216257_103230</name>
</gene>
<keyword evidence="1" id="KW-1133">Transmembrane helix</keyword>
<organism evidence="3 4">
    <name type="scientific">Meinhardsimonia xiamenensis</name>
    <dbReference type="NCBI Taxonomy" id="990712"/>
    <lineage>
        <taxon>Bacteria</taxon>
        <taxon>Pseudomonadati</taxon>
        <taxon>Pseudomonadota</taxon>
        <taxon>Alphaproteobacteria</taxon>
        <taxon>Rhodobacterales</taxon>
        <taxon>Paracoccaceae</taxon>
        <taxon>Meinhardsimonia</taxon>
    </lineage>
</organism>
<proteinExistence type="predicted"/>
<evidence type="ECO:0000313" key="3">
    <source>
        <dbReference type="EMBL" id="SDK55187.1"/>
    </source>
</evidence>
<dbReference type="Pfam" id="PF11127">
    <property type="entry name" value="YgaP-like_TM"/>
    <property type="match status" value="1"/>
</dbReference>
<reference evidence="4" key="1">
    <citation type="submission" date="2016-10" db="EMBL/GenBank/DDBJ databases">
        <authorList>
            <person name="Varghese N."/>
            <person name="Submissions S."/>
        </authorList>
    </citation>
    <scope>NUCLEOTIDE SEQUENCE [LARGE SCALE GENOMIC DNA]</scope>
    <source>
        <strain evidence="4">CGMCC 1.10789</strain>
    </source>
</reference>
<evidence type="ECO:0000256" key="1">
    <source>
        <dbReference type="SAM" id="Phobius"/>
    </source>
</evidence>
<feature type="domain" description="Inner membrane protein YgaP-like transmembrane" evidence="2">
    <location>
        <begin position="40"/>
        <end position="102"/>
    </location>
</feature>
<feature type="transmembrane region" description="Helical" evidence="1">
    <location>
        <begin position="49"/>
        <end position="66"/>
    </location>
</feature>
<dbReference type="EMBL" id="FNFV01000003">
    <property type="protein sequence ID" value="SDK55187.1"/>
    <property type="molecule type" value="Genomic_DNA"/>
</dbReference>
<protein>
    <recommendedName>
        <fullName evidence="2">Inner membrane protein YgaP-like transmembrane domain-containing protein</fullName>
    </recommendedName>
</protein>
<sequence>MPRVVRGSHEFGEKRRYRYSHRWYIFLPDRRIEGIVGMKKKNEGIVDRTLRVTLGSGLLISFFIFPEASWRWWLLLGFFPLISGLVGYCPLYSRLGLCTCPKDQA</sequence>
<dbReference type="STRING" id="990712.SAMN05216257_103230"/>
<evidence type="ECO:0000259" key="2">
    <source>
        <dbReference type="Pfam" id="PF11127"/>
    </source>
</evidence>
<keyword evidence="4" id="KW-1185">Reference proteome</keyword>
<evidence type="ECO:0000313" key="4">
    <source>
        <dbReference type="Proteomes" id="UP000199328"/>
    </source>
</evidence>
<name>A0A1G9CU84_9RHOB</name>
<keyword evidence="1" id="KW-0472">Membrane</keyword>
<dbReference type="InterPro" id="IPR021309">
    <property type="entry name" value="YgaP-like_TM"/>
</dbReference>
<accession>A0A1G9CU84</accession>